<dbReference type="InterPro" id="IPR011008">
    <property type="entry name" value="Dimeric_a/b-barrel"/>
</dbReference>
<organism evidence="3 4">
    <name type="scientific">Achromobacter aloeverae</name>
    <dbReference type="NCBI Taxonomy" id="1750518"/>
    <lineage>
        <taxon>Bacteria</taxon>
        <taxon>Pseudomonadati</taxon>
        <taxon>Pseudomonadota</taxon>
        <taxon>Betaproteobacteria</taxon>
        <taxon>Burkholderiales</taxon>
        <taxon>Alcaligenaceae</taxon>
        <taxon>Achromobacter</taxon>
    </lineage>
</organism>
<comment type="caution">
    <text evidence="3">The sequence shown here is derived from an EMBL/GenBank/DDBJ whole genome shotgun (WGS) entry which is preliminary data.</text>
</comment>
<dbReference type="RefSeq" id="WP_129152546.1">
    <property type="nucleotide sequence ID" value="NZ_JBHSDO010000005.1"/>
</dbReference>
<accession>A0A4V1MRM2</accession>
<reference evidence="3 4" key="1">
    <citation type="journal article" date="2017" name="Int. J. Syst. Evol. Microbiol.">
        <title>Achromobacter aloeverae sp. nov., isolated from the root of Aloe vera (L.) Burm.f.</title>
        <authorList>
            <person name="Kuncharoen N."/>
            <person name="Muramatsu Y."/>
            <person name="Shibata C."/>
            <person name="Kamakura Y."/>
            <person name="Nakagawa Y."/>
            <person name="Tanasupawat S."/>
        </authorList>
    </citation>
    <scope>NUCLEOTIDE SEQUENCE [LARGE SCALE GENOMIC DNA]</scope>
    <source>
        <strain evidence="3 4">AVA-1</strain>
    </source>
</reference>
<dbReference type="EMBL" id="PYAL01000007">
    <property type="protein sequence ID" value="RXN85131.1"/>
    <property type="molecule type" value="Genomic_DNA"/>
</dbReference>
<feature type="domain" description="YCII-related" evidence="2">
    <location>
        <begin position="5"/>
        <end position="115"/>
    </location>
</feature>
<gene>
    <name evidence="3" type="ORF">C7R54_21710</name>
</gene>
<dbReference type="SUPFAM" id="SSF54909">
    <property type="entry name" value="Dimeric alpha+beta barrel"/>
    <property type="match status" value="1"/>
</dbReference>
<evidence type="ECO:0000313" key="4">
    <source>
        <dbReference type="Proteomes" id="UP000290849"/>
    </source>
</evidence>
<comment type="similarity">
    <text evidence="1">Belongs to the YciI family.</text>
</comment>
<dbReference type="PANTHER" id="PTHR35174">
    <property type="entry name" value="BLL7171 PROTEIN-RELATED"/>
    <property type="match status" value="1"/>
</dbReference>
<proteinExistence type="inferred from homology"/>
<protein>
    <submittedName>
        <fullName evidence="3">Dehydrogenase</fullName>
    </submittedName>
</protein>
<evidence type="ECO:0000256" key="1">
    <source>
        <dbReference type="ARBA" id="ARBA00007689"/>
    </source>
</evidence>
<keyword evidence="4" id="KW-1185">Reference proteome</keyword>
<dbReference type="Proteomes" id="UP000290849">
    <property type="component" value="Unassembled WGS sequence"/>
</dbReference>
<dbReference type="InterPro" id="IPR005545">
    <property type="entry name" value="YCII"/>
</dbReference>
<evidence type="ECO:0000313" key="3">
    <source>
        <dbReference type="EMBL" id="RXN85131.1"/>
    </source>
</evidence>
<dbReference type="Gene3D" id="3.30.70.1060">
    <property type="entry name" value="Dimeric alpha+beta barrel"/>
    <property type="match status" value="1"/>
</dbReference>
<sequence length="118" mass="12905">MAGYLLLIVEPPGQRAARSPEEGRAVYARMVEFAGGLQAQGKLLACESLATDTEGVRVQVREGRSRLIDGPFTEAKEMVGGFFLLDCESREEALRIAAQCPAAEWSTVEVRRVAPCYE</sequence>
<evidence type="ECO:0000259" key="2">
    <source>
        <dbReference type="Pfam" id="PF03795"/>
    </source>
</evidence>
<dbReference type="AlphaFoldDB" id="A0A4V1MRM2"/>
<name>A0A4V1MRM2_9BURK</name>
<dbReference type="OrthoDB" id="9807535at2"/>
<dbReference type="PANTHER" id="PTHR35174:SF3">
    <property type="entry name" value="BLL7171 PROTEIN"/>
    <property type="match status" value="1"/>
</dbReference>
<dbReference type="Pfam" id="PF03795">
    <property type="entry name" value="YCII"/>
    <property type="match status" value="1"/>
</dbReference>